<dbReference type="Proteomes" id="UP001522462">
    <property type="component" value="Unassembled WGS sequence"/>
</dbReference>
<name>A0ABT0AJJ1_9LACT</name>
<protein>
    <submittedName>
        <fullName evidence="2">DUF4176 domain-containing protein</fullName>
    </submittedName>
</protein>
<dbReference type="RefSeq" id="WP_243913577.1">
    <property type="nucleotide sequence ID" value="NZ_JAAECY010000026.1"/>
</dbReference>
<evidence type="ECO:0000313" key="2">
    <source>
        <dbReference type="EMBL" id="MCJ1976687.1"/>
    </source>
</evidence>
<gene>
    <name evidence="2" type="ORF">GYN19_01765</name>
</gene>
<keyword evidence="3" id="KW-1185">Reference proteome</keyword>
<reference evidence="2 3" key="1">
    <citation type="journal article" date="2022" name="Microbiol. Res.">
        <title>Comparative genome analysis, predicted lifestyle and antimicrobial strategies of Lactococcus carnosus and Lactococcus paracarnosus isolated from meat.</title>
        <authorList>
            <person name="Werum V."/>
            <person name="Ehrmann M."/>
            <person name="Vogel R."/>
            <person name="Hilgarth M."/>
        </authorList>
    </citation>
    <scope>NUCLEOTIDE SEQUENCE [LARGE SCALE GENOMIC DNA]</scope>
    <source>
        <strain evidence="2 3">TMW21897</strain>
    </source>
</reference>
<organism evidence="2 3">
    <name type="scientific">Pseudolactococcus paracarnosus</name>
    <dbReference type="NCBI Taxonomy" id="2749962"/>
    <lineage>
        <taxon>Bacteria</taxon>
        <taxon>Bacillati</taxon>
        <taxon>Bacillota</taxon>
        <taxon>Bacilli</taxon>
        <taxon>Lactobacillales</taxon>
        <taxon>Streptococcaceae</taxon>
        <taxon>Pseudolactococcus</taxon>
    </lineage>
</organism>
<proteinExistence type="predicted"/>
<dbReference type="Pfam" id="PF13780">
    <property type="entry name" value="DUF4176"/>
    <property type="match status" value="1"/>
</dbReference>
<dbReference type="InterPro" id="IPR025233">
    <property type="entry name" value="DUF4176"/>
</dbReference>
<feature type="compositionally biased region" description="Basic and acidic residues" evidence="1">
    <location>
        <begin position="123"/>
        <end position="133"/>
    </location>
</feature>
<sequence length="164" mass="18756">MTTKTLKFLGLGSMVEVDDMDALPETKYVVIARAVGKNSNDATILRYMVAPHPFGDVPKQKDNILVVGESNIKKVHVEGYVDEKDDRLLEEFLDGMKQTISKTNFSADKVSAPLTSEKEEEEVEKKAALHAQKQAENEELKRLELEKEQLRRDPFYKFRKKVEE</sequence>
<accession>A0ABT0AJJ1</accession>
<evidence type="ECO:0000313" key="3">
    <source>
        <dbReference type="Proteomes" id="UP001522462"/>
    </source>
</evidence>
<evidence type="ECO:0000256" key="1">
    <source>
        <dbReference type="SAM" id="MobiDB-lite"/>
    </source>
</evidence>
<feature type="region of interest" description="Disordered" evidence="1">
    <location>
        <begin position="111"/>
        <end position="133"/>
    </location>
</feature>
<dbReference type="EMBL" id="JAAEDA010000001">
    <property type="protein sequence ID" value="MCJ1976687.1"/>
    <property type="molecule type" value="Genomic_DNA"/>
</dbReference>
<comment type="caution">
    <text evidence="2">The sequence shown here is derived from an EMBL/GenBank/DDBJ whole genome shotgun (WGS) entry which is preliminary data.</text>
</comment>